<feature type="compositionally biased region" description="Low complexity" evidence="1">
    <location>
        <begin position="430"/>
        <end position="449"/>
    </location>
</feature>
<evidence type="ECO:0000256" key="1">
    <source>
        <dbReference type="SAM" id="MobiDB-lite"/>
    </source>
</evidence>
<proteinExistence type="predicted"/>
<keyword evidence="3" id="KW-1185">Reference proteome</keyword>
<sequence length="493" mass="53086">MPYASNSLFPRRMVVDDADPRVKYETGSWSLDDTGTFNSLSSFGDPFKNTMHGTSENGASFSFTFEGEYVSVWGAKDNRKVQPNGYNDDLTKLAQWRCQVDGLPIQRVNYLTPTSRITNNLLCETSGLSPNVPHVLTLNVSIQDPQTQTFWLDNIEYTPGPNVSLAGEIMKFDSSDVNARYDNNSGSWIPDTGTSSSGPLFNQTGMTGASMTFRFNGKFPILSTTLRFANSAIGTSVSLYGFNEGDTARVASSGRYSIDGLNETDFVLPGSKLLPGDPSGQTVDHYNQLSFTSPDLAPGTHDLTVTFTGVRGNESMEWLAVDYFHVTASEGTGADLVGDAEHGSESTPRGSPGKGSAGAIAGGCSSFEGEGRAAYAPLGDGYFDPKLDSLSYEISGVSPYPYTRMPAYNQCPPGKQSMTAYDSYQGSVGASSSASTSASTHSHAPSESSLQDMKSAQRAVVTQDVEEVRHQDSGIRYTQTRRVIDIPPDYTPQ</sequence>
<organism evidence="2 3">
    <name type="scientific">Paramarasmius palmivorus</name>
    <dbReference type="NCBI Taxonomy" id="297713"/>
    <lineage>
        <taxon>Eukaryota</taxon>
        <taxon>Fungi</taxon>
        <taxon>Dikarya</taxon>
        <taxon>Basidiomycota</taxon>
        <taxon>Agaricomycotina</taxon>
        <taxon>Agaricomycetes</taxon>
        <taxon>Agaricomycetidae</taxon>
        <taxon>Agaricales</taxon>
        <taxon>Marasmiineae</taxon>
        <taxon>Marasmiaceae</taxon>
        <taxon>Paramarasmius</taxon>
    </lineage>
</organism>
<comment type="caution">
    <text evidence="2">The sequence shown here is derived from an EMBL/GenBank/DDBJ whole genome shotgun (WGS) entry which is preliminary data.</text>
</comment>
<gene>
    <name evidence="2" type="ORF">VNI00_013928</name>
</gene>
<dbReference type="EMBL" id="JAYKXP010000074">
    <property type="protein sequence ID" value="KAK7030820.1"/>
    <property type="molecule type" value="Genomic_DNA"/>
</dbReference>
<dbReference type="Proteomes" id="UP001383192">
    <property type="component" value="Unassembled WGS sequence"/>
</dbReference>
<protein>
    <submittedName>
        <fullName evidence="2">Uncharacterized protein</fullName>
    </submittedName>
</protein>
<evidence type="ECO:0000313" key="3">
    <source>
        <dbReference type="Proteomes" id="UP001383192"/>
    </source>
</evidence>
<name>A0AAW0BUL8_9AGAR</name>
<dbReference type="AlphaFoldDB" id="A0AAW0BUL8"/>
<feature type="region of interest" description="Disordered" evidence="1">
    <location>
        <begin position="337"/>
        <end position="357"/>
    </location>
</feature>
<dbReference type="Gene3D" id="2.60.120.260">
    <property type="entry name" value="Galactose-binding domain-like"/>
    <property type="match status" value="2"/>
</dbReference>
<reference evidence="2 3" key="1">
    <citation type="submission" date="2024-01" db="EMBL/GenBank/DDBJ databases">
        <title>A draft genome for a cacao thread blight-causing isolate of Paramarasmius palmivorus.</title>
        <authorList>
            <person name="Baruah I.K."/>
            <person name="Bukari Y."/>
            <person name="Amoako-Attah I."/>
            <person name="Meinhardt L.W."/>
            <person name="Bailey B.A."/>
            <person name="Cohen S.P."/>
        </authorList>
    </citation>
    <scope>NUCLEOTIDE SEQUENCE [LARGE SCALE GENOMIC DNA]</scope>
    <source>
        <strain evidence="2 3">GH-12</strain>
    </source>
</reference>
<evidence type="ECO:0000313" key="2">
    <source>
        <dbReference type="EMBL" id="KAK7030820.1"/>
    </source>
</evidence>
<feature type="region of interest" description="Disordered" evidence="1">
    <location>
        <begin position="425"/>
        <end position="493"/>
    </location>
</feature>
<accession>A0AAW0BUL8</accession>